<feature type="compositionally biased region" description="Low complexity" evidence="1">
    <location>
        <begin position="695"/>
        <end position="705"/>
    </location>
</feature>
<comment type="caution">
    <text evidence="2">The sequence shown here is derived from an EMBL/GenBank/DDBJ whole genome shotgun (WGS) entry which is preliminary data.</text>
</comment>
<organism evidence="2 3">
    <name type="scientific">Fusarium longipes</name>
    <dbReference type="NCBI Taxonomy" id="694270"/>
    <lineage>
        <taxon>Eukaryota</taxon>
        <taxon>Fungi</taxon>
        <taxon>Dikarya</taxon>
        <taxon>Ascomycota</taxon>
        <taxon>Pezizomycotina</taxon>
        <taxon>Sordariomycetes</taxon>
        <taxon>Hypocreomycetidae</taxon>
        <taxon>Hypocreales</taxon>
        <taxon>Nectriaceae</taxon>
        <taxon>Fusarium</taxon>
    </lineage>
</organism>
<evidence type="ECO:0008006" key="4">
    <source>
        <dbReference type="Google" id="ProtNLM"/>
    </source>
</evidence>
<dbReference type="EMBL" id="PXOG01000123">
    <property type="protein sequence ID" value="RGP75366.1"/>
    <property type="molecule type" value="Genomic_DNA"/>
</dbReference>
<feature type="compositionally biased region" description="Polar residues" evidence="1">
    <location>
        <begin position="779"/>
        <end position="799"/>
    </location>
</feature>
<feature type="compositionally biased region" description="Polar residues" evidence="1">
    <location>
        <begin position="379"/>
        <end position="391"/>
    </location>
</feature>
<name>A0A395SSS8_9HYPO</name>
<feature type="region of interest" description="Disordered" evidence="1">
    <location>
        <begin position="493"/>
        <end position="587"/>
    </location>
</feature>
<feature type="compositionally biased region" description="Polar residues" evidence="1">
    <location>
        <begin position="750"/>
        <end position="768"/>
    </location>
</feature>
<feature type="region of interest" description="Disordered" evidence="1">
    <location>
        <begin position="750"/>
        <end position="769"/>
    </location>
</feature>
<dbReference type="AlphaFoldDB" id="A0A395SSS8"/>
<feature type="compositionally biased region" description="Low complexity" evidence="1">
    <location>
        <begin position="639"/>
        <end position="648"/>
    </location>
</feature>
<gene>
    <name evidence="2" type="ORF">FLONG3_5756</name>
</gene>
<evidence type="ECO:0000313" key="2">
    <source>
        <dbReference type="EMBL" id="RGP75366.1"/>
    </source>
</evidence>
<feature type="region of interest" description="Disordered" evidence="1">
    <location>
        <begin position="627"/>
        <end position="741"/>
    </location>
</feature>
<feature type="compositionally biased region" description="Polar residues" evidence="1">
    <location>
        <begin position="564"/>
        <end position="573"/>
    </location>
</feature>
<feature type="compositionally biased region" description="Basic and acidic residues" evidence="1">
    <location>
        <begin position="574"/>
        <end position="587"/>
    </location>
</feature>
<accession>A0A395SSS8</accession>
<feature type="compositionally biased region" description="Low complexity" evidence="1">
    <location>
        <begin position="392"/>
        <end position="404"/>
    </location>
</feature>
<dbReference type="Proteomes" id="UP000266234">
    <property type="component" value="Unassembled WGS sequence"/>
</dbReference>
<feature type="compositionally biased region" description="Low complexity" evidence="1">
    <location>
        <begin position="354"/>
        <end position="372"/>
    </location>
</feature>
<feature type="compositionally biased region" description="Polar residues" evidence="1">
    <location>
        <begin position="526"/>
        <end position="548"/>
    </location>
</feature>
<evidence type="ECO:0000256" key="1">
    <source>
        <dbReference type="SAM" id="MobiDB-lite"/>
    </source>
</evidence>
<dbReference type="OrthoDB" id="5105723at2759"/>
<evidence type="ECO:0000313" key="3">
    <source>
        <dbReference type="Proteomes" id="UP000266234"/>
    </source>
</evidence>
<feature type="compositionally biased region" description="Polar residues" evidence="1">
    <location>
        <begin position="493"/>
        <end position="514"/>
    </location>
</feature>
<feature type="compositionally biased region" description="Polar residues" evidence="1">
    <location>
        <begin position="729"/>
        <end position="738"/>
    </location>
</feature>
<sequence length="847" mass="92445">MTVIMADVDVDMDRDVPACTPDSSQAFTLDSIQEAIVPQLEGMLTRKMGNLAQQLVSDFKAEVIGGFSVQFEALEDHIDQIRPEFRSTRETRKTTPDVIKVLIPLEEAKAKFVGTTVTSVSMRDKLKEISGAPWQQVTEVKFYDVCKRNNNKACILIHVNTSKAEKHIRQHWHMAATALNLSHDCYPMPVQYIIHVRHYTNHSLVKNDDMRAVARVLESGYDGLRFKIVYNRLLGFTIKLDDALQICREPLVLNGMSFDCVPFDSRGNPLFCFWCWQPGHYMHACMVEKPRCGRCAGEHDLRECPSDKIRCPNCDGEHTAWDIRCTSIKSRIEHEKSAWHRRQGPDWAHLLSAASNEKTSEETTNSAESSASQEVFKGSTCSKSSKATTRVPSAPQASAPSSSQLKSTMAPSSSPPTSTPSPSSQEPKRSRGRPSAKDNLGRPESNQSSILMYTSSAPAKFNPVSSQDDLASSYGSDSDIDAAMDLMEIDSNASGLDTSESPESSAVMTPSETVHASDPSPGPSDIVSQNKDAAMQGVSSATHQTTTKAKMKSNTDKNEAKASGSANKTSNNHTDNKHRETIHEQDEQLRDDVIRRLLRFMIDNDGNDDHLRDGMIRRFARFMATEDNAGNNNRRTDSGKSNTNNNGNKTRKNVNKNSDTNSNKNTNKTANNTTNKTSNGNANNNATKNNKRGGNRNSTKNGSSTKKTKDVNQQRSASGTDGDAVKTGPDQSCDTIGGSTDLGLEVNSASLSSHQSLKGSTSEMTPNTDHPAAAIITTESADRSGSSKSNATSGQTNLATPKAKRMAIVRSPDAGNNSGDKSPKTTPPPRPTKRLKQVTRDGQAGEL</sequence>
<reference evidence="2 3" key="1">
    <citation type="journal article" date="2018" name="PLoS Pathog.">
        <title>Evolution of structural diversity of trichothecenes, a family of toxins produced by plant pathogenic and entomopathogenic fungi.</title>
        <authorList>
            <person name="Proctor R.H."/>
            <person name="McCormick S.P."/>
            <person name="Kim H.S."/>
            <person name="Cardoza R.E."/>
            <person name="Stanley A.M."/>
            <person name="Lindo L."/>
            <person name="Kelly A."/>
            <person name="Brown D.W."/>
            <person name="Lee T."/>
            <person name="Vaughan M.M."/>
            <person name="Alexander N.J."/>
            <person name="Busman M."/>
            <person name="Gutierrez S."/>
        </authorList>
    </citation>
    <scope>NUCLEOTIDE SEQUENCE [LARGE SCALE GENOMIC DNA]</scope>
    <source>
        <strain evidence="2 3">NRRL 20695</strain>
    </source>
</reference>
<protein>
    <recommendedName>
        <fullName evidence="4">CCHC-type domain-containing protein</fullName>
    </recommendedName>
</protein>
<feature type="region of interest" description="Disordered" evidence="1">
    <location>
        <begin position="354"/>
        <end position="447"/>
    </location>
</feature>
<proteinExistence type="predicted"/>
<feature type="region of interest" description="Disordered" evidence="1">
    <location>
        <begin position="779"/>
        <end position="847"/>
    </location>
</feature>
<feature type="compositionally biased region" description="Low complexity" evidence="1">
    <location>
        <begin position="655"/>
        <end position="688"/>
    </location>
</feature>
<keyword evidence="3" id="KW-1185">Reference proteome</keyword>